<dbReference type="EMBL" id="LAZR01063159">
    <property type="protein sequence ID" value="KKK60060.1"/>
    <property type="molecule type" value="Genomic_DNA"/>
</dbReference>
<accession>A0A0F8XGE3</accession>
<gene>
    <name evidence="1" type="ORF">LCGC14_3028160</name>
</gene>
<reference evidence="1" key="1">
    <citation type="journal article" date="2015" name="Nature">
        <title>Complex archaea that bridge the gap between prokaryotes and eukaryotes.</title>
        <authorList>
            <person name="Spang A."/>
            <person name="Saw J.H."/>
            <person name="Jorgensen S.L."/>
            <person name="Zaremba-Niedzwiedzka K."/>
            <person name="Martijn J."/>
            <person name="Lind A.E."/>
            <person name="van Eijk R."/>
            <person name="Schleper C."/>
            <person name="Guy L."/>
            <person name="Ettema T.J."/>
        </authorList>
    </citation>
    <scope>NUCLEOTIDE SEQUENCE</scope>
</reference>
<sequence>MILRGDELILSGTPESVERAAPVARWMIERARTRRPFSVSDVERFFERDCALLEALGQGRAFDQLKNQAADAVGFHYERADVHVGVAVTGGTTLHAHESCPHVLPPAAVDAYRSPAVGLPVECARRIDVAERLRPDQQQREETIPQASRVGLFGQELFQSISFSPQDGFVLPPRREPV</sequence>
<dbReference type="AlphaFoldDB" id="A0A0F8XGE3"/>
<evidence type="ECO:0000313" key="1">
    <source>
        <dbReference type="EMBL" id="KKK60060.1"/>
    </source>
</evidence>
<name>A0A0F8XGE3_9ZZZZ</name>
<comment type="caution">
    <text evidence="1">The sequence shown here is derived from an EMBL/GenBank/DDBJ whole genome shotgun (WGS) entry which is preliminary data.</text>
</comment>
<proteinExistence type="predicted"/>
<feature type="non-terminal residue" evidence="1">
    <location>
        <position position="178"/>
    </location>
</feature>
<organism evidence="1">
    <name type="scientific">marine sediment metagenome</name>
    <dbReference type="NCBI Taxonomy" id="412755"/>
    <lineage>
        <taxon>unclassified sequences</taxon>
        <taxon>metagenomes</taxon>
        <taxon>ecological metagenomes</taxon>
    </lineage>
</organism>
<protein>
    <submittedName>
        <fullName evidence="1">Uncharacterized protein</fullName>
    </submittedName>
</protein>